<gene>
    <name evidence="3" type="ORF">EAH80_19495</name>
</gene>
<evidence type="ECO:0000313" key="4">
    <source>
        <dbReference type="Proteomes" id="UP000320095"/>
    </source>
</evidence>
<dbReference type="SUPFAM" id="SSF56801">
    <property type="entry name" value="Acetyl-CoA synthetase-like"/>
    <property type="match status" value="1"/>
</dbReference>
<protein>
    <submittedName>
        <fullName evidence="3">Long-chain fatty acid--CoA ligase</fullName>
    </submittedName>
</protein>
<dbReference type="PANTHER" id="PTHR43201">
    <property type="entry name" value="ACYL-COA SYNTHETASE"/>
    <property type="match status" value="1"/>
</dbReference>
<proteinExistence type="predicted"/>
<evidence type="ECO:0000313" key="3">
    <source>
        <dbReference type="EMBL" id="TPG32458.1"/>
    </source>
</evidence>
<feature type="domain" description="AMP-dependent synthetase/ligase" evidence="1">
    <location>
        <begin position="10"/>
        <end position="366"/>
    </location>
</feature>
<dbReference type="Gene3D" id="3.40.50.12780">
    <property type="entry name" value="N-terminal domain of ligase-like"/>
    <property type="match status" value="1"/>
</dbReference>
<dbReference type="EMBL" id="RCZG01000008">
    <property type="protein sequence ID" value="TPG32458.1"/>
    <property type="molecule type" value="Genomic_DNA"/>
</dbReference>
<feature type="domain" description="AMP-binding enzyme C-terminal" evidence="2">
    <location>
        <begin position="414"/>
        <end position="489"/>
    </location>
</feature>
<evidence type="ECO:0000259" key="2">
    <source>
        <dbReference type="Pfam" id="PF13193"/>
    </source>
</evidence>
<dbReference type="Gene3D" id="3.30.300.30">
    <property type="match status" value="1"/>
</dbReference>
<dbReference type="InterPro" id="IPR045851">
    <property type="entry name" value="AMP-bd_C_sf"/>
</dbReference>
<dbReference type="PROSITE" id="PS00455">
    <property type="entry name" value="AMP_BINDING"/>
    <property type="match status" value="1"/>
</dbReference>
<dbReference type="RefSeq" id="WP_140694385.1">
    <property type="nucleotide sequence ID" value="NZ_RCZG01000008.1"/>
</dbReference>
<dbReference type="PANTHER" id="PTHR43201:SF32">
    <property type="entry name" value="2-SUCCINYLBENZOATE--COA LIGASE, CHLOROPLASTIC_PEROXISOMAL"/>
    <property type="match status" value="1"/>
</dbReference>
<dbReference type="InterPro" id="IPR000873">
    <property type="entry name" value="AMP-dep_synth/lig_dom"/>
</dbReference>
<name>A0A502E3Z4_9MYCO</name>
<dbReference type="AlphaFoldDB" id="A0A502E3Z4"/>
<keyword evidence="4" id="KW-1185">Reference proteome</keyword>
<organism evidence="3 4">
    <name type="scientific">Mycolicibacterium hodleri</name>
    <dbReference type="NCBI Taxonomy" id="49897"/>
    <lineage>
        <taxon>Bacteria</taxon>
        <taxon>Bacillati</taxon>
        <taxon>Actinomycetota</taxon>
        <taxon>Actinomycetes</taxon>
        <taxon>Mycobacteriales</taxon>
        <taxon>Mycobacteriaceae</taxon>
        <taxon>Mycolicibacterium</taxon>
    </lineage>
</organism>
<comment type="caution">
    <text evidence="3">The sequence shown here is derived from an EMBL/GenBank/DDBJ whole genome shotgun (WGS) entry which is preliminary data.</text>
</comment>
<dbReference type="Pfam" id="PF13193">
    <property type="entry name" value="AMP-binding_C"/>
    <property type="match status" value="1"/>
</dbReference>
<dbReference type="InterPro" id="IPR020845">
    <property type="entry name" value="AMP-binding_CS"/>
</dbReference>
<sequence length="505" mass="54025">MNVALIAEMAAEAGGDRVVLGDVDTGTAYIELWDSARRAGSWLAGRNDGNVAMIGVNSPLFPVALFGAALADRSFAPLNYRWTDAELLAALRRLAPVTVIVDDSMLPRLHELSDLDVEVIGRSAFLYAVGQSEPIAVTGEMPRRPAVLLFTSGTSGTPKMAVLDHSHLTSYILGTVELMAAEEGDAQLSCLPPYHVGGIANLLSTLYSGRRIVQLEAFDPVAWIEAVRSQRVTHAMVVPTMLARIVAVLAEDGEVAALPTLRHLSYGGGRMPLPVVEQAMMLLPETGFANGYGLTETSSSITVLSPDDHRAAATSDDPSVRARLGSVGRPLPTVEVSVRDPEDGSVRAAGESGELWVRGEQVSGRYDGVGSLQDDGGWFRTKDSAHIDDDGYVFVEGRLDDVIVRGGENISPGEVEDALISHSDVADAGVTGLPDDDWGERVVAAVVAAPGRTPDPEALKEWVRTRLRSAKSPSMVQVVLELPYNDNGKLVRRVLRDQLSRSVHV</sequence>
<dbReference type="GO" id="GO:0006631">
    <property type="term" value="P:fatty acid metabolic process"/>
    <property type="evidence" value="ECO:0007669"/>
    <property type="project" value="TreeGrafter"/>
</dbReference>
<dbReference type="InterPro" id="IPR025110">
    <property type="entry name" value="AMP-bd_C"/>
</dbReference>
<dbReference type="GO" id="GO:0031956">
    <property type="term" value="F:medium-chain fatty acid-CoA ligase activity"/>
    <property type="evidence" value="ECO:0007669"/>
    <property type="project" value="TreeGrafter"/>
</dbReference>
<reference evidence="3 4" key="1">
    <citation type="journal article" date="2019" name="Environ. Microbiol.">
        <title>Species interactions and distinct microbial communities in high Arctic permafrost affected cryosols are associated with the CH4 and CO2 gas fluxes.</title>
        <authorList>
            <person name="Altshuler I."/>
            <person name="Hamel J."/>
            <person name="Turney S."/>
            <person name="Magnuson E."/>
            <person name="Levesque R."/>
            <person name="Greer C."/>
            <person name="Whyte L.G."/>
        </authorList>
    </citation>
    <scope>NUCLEOTIDE SEQUENCE [LARGE SCALE GENOMIC DNA]</scope>
    <source>
        <strain evidence="3 4">S5.20</strain>
    </source>
</reference>
<dbReference type="Pfam" id="PF00501">
    <property type="entry name" value="AMP-binding"/>
    <property type="match status" value="1"/>
</dbReference>
<keyword evidence="3" id="KW-0436">Ligase</keyword>
<accession>A0A502E3Z4</accession>
<dbReference type="OrthoDB" id="3564926at2"/>
<evidence type="ECO:0000259" key="1">
    <source>
        <dbReference type="Pfam" id="PF00501"/>
    </source>
</evidence>
<dbReference type="InterPro" id="IPR042099">
    <property type="entry name" value="ANL_N_sf"/>
</dbReference>
<dbReference type="Proteomes" id="UP000320095">
    <property type="component" value="Unassembled WGS sequence"/>
</dbReference>